<evidence type="ECO:0000313" key="1">
    <source>
        <dbReference type="EMBL" id="KAA6401291.1"/>
    </source>
</evidence>
<organism evidence="1 2">
    <name type="scientific">Streblomastix strix</name>
    <dbReference type="NCBI Taxonomy" id="222440"/>
    <lineage>
        <taxon>Eukaryota</taxon>
        <taxon>Metamonada</taxon>
        <taxon>Preaxostyla</taxon>
        <taxon>Oxymonadida</taxon>
        <taxon>Streblomastigidae</taxon>
        <taxon>Streblomastix</taxon>
    </lineage>
</organism>
<evidence type="ECO:0000313" key="2">
    <source>
        <dbReference type="Proteomes" id="UP000324800"/>
    </source>
</evidence>
<name>A0A5J4X1Z8_9EUKA</name>
<dbReference type="AlphaFoldDB" id="A0A5J4X1Z8"/>
<reference evidence="1 2" key="1">
    <citation type="submission" date="2019-03" db="EMBL/GenBank/DDBJ databases">
        <title>Single cell metagenomics reveals metabolic interactions within the superorganism composed of flagellate Streblomastix strix and complex community of Bacteroidetes bacteria on its surface.</title>
        <authorList>
            <person name="Treitli S.C."/>
            <person name="Kolisko M."/>
            <person name="Husnik F."/>
            <person name="Keeling P."/>
            <person name="Hampl V."/>
        </authorList>
    </citation>
    <scope>NUCLEOTIDE SEQUENCE [LARGE SCALE GENOMIC DNA]</scope>
    <source>
        <strain evidence="1">ST1C</strain>
    </source>
</reference>
<dbReference type="Proteomes" id="UP000324800">
    <property type="component" value="Unassembled WGS sequence"/>
</dbReference>
<protein>
    <submittedName>
        <fullName evidence="1">Uncharacterized protein</fullName>
    </submittedName>
</protein>
<comment type="caution">
    <text evidence="1">The sequence shown here is derived from an EMBL/GenBank/DDBJ whole genome shotgun (WGS) entry which is preliminary data.</text>
</comment>
<accession>A0A5J4X1Z8</accession>
<proteinExistence type="predicted"/>
<dbReference type="EMBL" id="SNRW01000413">
    <property type="protein sequence ID" value="KAA6401291.1"/>
    <property type="molecule type" value="Genomic_DNA"/>
</dbReference>
<gene>
    <name evidence="1" type="ORF">EZS28_003186</name>
</gene>
<sequence length="235" mass="27929">MQEQSKQGSSSASFVPQRLGYIFRTKQRKPEIDFYTYKKLVRPYQTYNEQLAQRAKDIQALKDDNDYQRFSELAEDNQSRILAQSRQQSYDPLMHLIESKKNKKGTREKIYTKWTEVEEHINGDKFPEFVVRDDKGFIQSADGLRIIVPIKRHRVTKYFRENPSKAECQEKQYKQWKEDKSVKGYKHFIKHYLSPFLKERRHTVAQVYSVNGGKIWKEVIAPCISQLVKVSKEII</sequence>